<dbReference type="GO" id="GO:0046872">
    <property type="term" value="F:metal ion binding"/>
    <property type="evidence" value="ECO:0007669"/>
    <property type="project" value="InterPro"/>
</dbReference>
<sequence>MAAHEYQVTGMTCGHCEMSVREEVGEISGVTDIQVSAQTGLLVVTASGDIDDAAVLAAVEEAGYSAVPAR</sequence>
<name>M3TIN0_GORML</name>
<evidence type="ECO:0000313" key="3">
    <source>
        <dbReference type="Proteomes" id="UP000035009"/>
    </source>
</evidence>
<dbReference type="CDD" id="cd00371">
    <property type="entry name" value="HMA"/>
    <property type="match status" value="1"/>
</dbReference>
<evidence type="ECO:0000313" key="2">
    <source>
        <dbReference type="EMBL" id="GAC81376.1"/>
    </source>
</evidence>
<comment type="caution">
    <text evidence="2">The sequence shown here is derived from an EMBL/GenBank/DDBJ whole genome shotgun (WGS) entry which is preliminary data.</text>
</comment>
<dbReference type="PROSITE" id="PS50846">
    <property type="entry name" value="HMA_2"/>
    <property type="match status" value="1"/>
</dbReference>
<reference evidence="2 3" key="1">
    <citation type="submission" date="2013-02" db="EMBL/GenBank/DDBJ databases">
        <title>Whole genome shotgun sequence of Gordonia malaquae NBRC 108250.</title>
        <authorList>
            <person name="Yoshida I."/>
            <person name="Hosoyama A."/>
            <person name="Tsuchikane K."/>
            <person name="Ando Y."/>
            <person name="Baba S."/>
            <person name="Ohji S."/>
            <person name="Hamada M."/>
            <person name="Tamura T."/>
            <person name="Yamazoe A."/>
            <person name="Yamazaki S."/>
            <person name="Fujita N."/>
        </authorList>
    </citation>
    <scope>NUCLEOTIDE SEQUENCE [LARGE SCALE GENOMIC DNA]</scope>
    <source>
        <strain evidence="2 3">NBRC 108250</strain>
    </source>
</reference>
<dbReference type="eggNOG" id="COG2608">
    <property type="taxonomic scope" value="Bacteria"/>
</dbReference>
<dbReference type="AlphaFoldDB" id="M3TIN0"/>
<keyword evidence="3" id="KW-1185">Reference proteome</keyword>
<dbReference type="RefSeq" id="WP_008381076.1">
    <property type="nucleotide sequence ID" value="NZ_BAOP01000033.1"/>
</dbReference>
<dbReference type="STRING" id="410332.SAMN04488550_3066"/>
<organism evidence="2 3">
    <name type="scientific">Gordonia malaquae NBRC 108250</name>
    <dbReference type="NCBI Taxonomy" id="1223542"/>
    <lineage>
        <taxon>Bacteria</taxon>
        <taxon>Bacillati</taxon>
        <taxon>Actinomycetota</taxon>
        <taxon>Actinomycetes</taxon>
        <taxon>Mycobacteriales</taxon>
        <taxon>Gordoniaceae</taxon>
        <taxon>Gordonia</taxon>
    </lineage>
</organism>
<protein>
    <submittedName>
        <fullName evidence="2">Copper chaperone CopZ</fullName>
    </submittedName>
</protein>
<dbReference type="InterPro" id="IPR006121">
    <property type="entry name" value="HMA_dom"/>
</dbReference>
<gene>
    <name evidence="2" type="primary">copZ</name>
    <name evidence="2" type="ORF">GM1_033_00160</name>
</gene>
<feature type="domain" description="HMA" evidence="1">
    <location>
        <begin position="2"/>
        <end position="67"/>
    </location>
</feature>
<dbReference type="SUPFAM" id="SSF55008">
    <property type="entry name" value="HMA, heavy metal-associated domain"/>
    <property type="match status" value="1"/>
</dbReference>
<proteinExistence type="predicted"/>
<accession>M3TIN0</accession>
<dbReference type="EMBL" id="BAOP01000033">
    <property type="protein sequence ID" value="GAC81376.1"/>
    <property type="molecule type" value="Genomic_DNA"/>
</dbReference>
<dbReference type="Proteomes" id="UP000035009">
    <property type="component" value="Unassembled WGS sequence"/>
</dbReference>
<dbReference type="Gene3D" id="3.30.70.100">
    <property type="match status" value="1"/>
</dbReference>
<dbReference type="Pfam" id="PF00403">
    <property type="entry name" value="HMA"/>
    <property type="match status" value="1"/>
</dbReference>
<dbReference type="InterPro" id="IPR036163">
    <property type="entry name" value="HMA_dom_sf"/>
</dbReference>
<evidence type="ECO:0000259" key="1">
    <source>
        <dbReference type="PROSITE" id="PS50846"/>
    </source>
</evidence>
<dbReference type="OrthoDB" id="9813965at2"/>